<dbReference type="KEGG" id="smaz:LH19_27510"/>
<dbReference type="SUPFAM" id="SSF103473">
    <property type="entry name" value="MFS general substrate transporter"/>
    <property type="match status" value="1"/>
</dbReference>
<feature type="transmembrane region" description="Helical" evidence="6">
    <location>
        <begin position="248"/>
        <end position="269"/>
    </location>
</feature>
<keyword evidence="3 6" id="KW-0812">Transmembrane</keyword>
<gene>
    <name evidence="8" type="ORF">ATM17_31500</name>
</gene>
<keyword evidence="5 6" id="KW-0472">Membrane</keyword>
<evidence type="ECO:0000313" key="8">
    <source>
        <dbReference type="EMBL" id="AMU92786.1"/>
    </source>
</evidence>
<dbReference type="GO" id="GO:0005886">
    <property type="term" value="C:plasma membrane"/>
    <property type="evidence" value="ECO:0007669"/>
    <property type="project" value="UniProtKB-SubCell"/>
</dbReference>
<organism evidence="8 9">
    <name type="scientific">Sphingopyxis macrogoltabida</name>
    <name type="common">Sphingomonas macrogoltabidus</name>
    <dbReference type="NCBI Taxonomy" id="33050"/>
    <lineage>
        <taxon>Bacteria</taxon>
        <taxon>Pseudomonadati</taxon>
        <taxon>Pseudomonadota</taxon>
        <taxon>Alphaproteobacteria</taxon>
        <taxon>Sphingomonadales</taxon>
        <taxon>Sphingomonadaceae</taxon>
        <taxon>Sphingopyxis</taxon>
    </lineage>
</organism>
<dbReference type="InterPro" id="IPR036259">
    <property type="entry name" value="MFS_trans_sf"/>
</dbReference>
<evidence type="ECO:0000256" key="2">
    <source>
        <dbReference type="ARBA" id="ARBA00022475"/>
    </source>
</evidence>
<accession>A0AAC9FHP5</accession>
<geneLocation type="plasmid" evidence="8 9">
    <name>unnamed1</name>
</geneLocation>
<feature type="transmembrane region" description="Helical" evidence="6">
    <location>
        <begin position="319"/>
        <end position="339"/>
    </location>
</feature>
<evidence type="ECO:0000256" key="5">
    <source>
        <dbReference type="ARBA" id="ARBA00023136"/>
    </source>
</evidence>
<feature type="transmembrane region" description="Helical" evidence="6">
    <location>
        <begin position="380"/>
        <end position="404"/>
    </location>
</feature>
<dbReference type="Pfam" id="PF07690">
    <property type="entry name" value="MFS_1"/>
    <property type="match status" value="1"/>
</dbReference>
<dbReference type="PROSITE" id="PS50850">
    <property type="entry name" value="MFS"/>
    <property type="match status" value="1"/>
</dbReference>
<reference evidence="9" key="1">
    <citation type="submission" date="2015-11" db="EMBL/GenBank/DDBJ databases">
        <title>Complete genome sequence of a polyethylene-glycol degrader Sphingopyxis macrogoltabida 203N (NBRC 111659).</title>
        <authorList>
            <person name="Yoshiyuki O."/>
            <person name="Shouta N."/>
            <person name="Nagata Y."/>
            <person name="Numata M."/>
            <person name="Tsuchikane K."/>
            <person name="Hosoyama A."/>
            <person name="Yamazoe A."/>
            <person name="Tsuda M."/>
            <person name="Fujita N."/>
            <person name="Kawai F."/>
        </authorList>
    </citation>
    <scope>NUCLEOTIDE SEQUENCE [LARGE SCALE GENOMIC DNA]</scope>
    <source>
        <strain evidence="9">203N</strain>
        <plasmid evidence="9">unnamed1</plasmid>
    </source>
</reference>
<dbReference type="AlphaFoldDB" id="A0AAC9FHP5"/>
<keyword evidence="2" id="KW-1003">Cell membrane</keyword>
<feature type="transmembrane region" description="Helical" evidence="6">
    <location>
        <begin position="97"/>
        <end position="116"/>
    </location>
</feature>
<dbReference type="PANTHER" id="PTHR43124:SF3">
    <property type="entry name" value="CHLORAMPHENICOL EFFLUX PUMP RV0191"/>
    <property type="match status" value="1"/>
</dbReference>
<keyword evidence="4 6" id="KW-1133">Transmembrane helix</keyword>
<keyword evidence="8" id="KW-0614">Plasmid</keyword>
<dbReference type="RefSeq" id="WP_054735181.1">
    <property type="nucleotide sequence ID" value="NZ_CP009430.1"/>
</dbReference>
<evidence type="ECO:0000256" key="3">
    <source>
        <dbReference type="ARBA" id="ARBA00022692"/>
    </source>
</evidence>
<evidence type="ECO:0000256" key="4">
    <source>
        <dbReference type="ARBA" id="ARBA00022989"/>
    </source>
</evidence>
<dbReference type="EMBL" id="CP013345">
    <property type="protein sequence ID" value="AMU92786.1"/>
    <property type="molecule type" value="Genomic_DNA"/>
</dbReference>
<sequence>MSIAAAPSTAPGSEGASPAPAIGSARAWTALVLLSLLYIISFVDRLALALLVEPIKADLGISDVQIGLLIGTSFAIVYALTGLPLARIADTSSRRMLIFGGALLWGLSTFAAAFANSFAVLVALRIGVAVGEAALVPAAMSILSELFPANKRALPISIFVMIGVCGGSGSMLIGGAVLDFAATSGALPLVGDMSAWRLTLILVGAPAVLLALLAPFILPAMPAAGGSGSASASIGELKRYYSAHPRTYIGFYTVTALVSAINFSILTWFPTHLIRSYGLAAPDAGYLFGTVGVATSLAGGLLLPWIARRMVAKGRFDSTLTIALFVCCLSSPLLIASLLAPSAELAILIAAIPFTLQFGLGILLAATAPLLAPPQIRAQLVAIFFLFLSLIGLGIGPTLVAWLAQNVGWLKGSVPAALALIILIFAPAQIVAILRNRGAFAKSYEDAA</sequence>
<keyword evidence="9" id="KW-1185">Reference proteome</keyword>
<dbReference type="PANTHER" id="PTHR43124">
    <property type="entry name" value="PURINE EFFLUX PUMP PBUE"/>
    <property type="match status" value="1"/>
</dbReference>
<feature type="transmembrane region" description="Helical" evidence="6">
    <location>
        <begin position="198"/>
        <end position="218"/>
    </location>
</feature>
<protein>
    <recommendedName>
        <fullName evidence="7">Major facilitator superfamily (MFS) profile domain-containing protein</fullName>
    </recommendedName>
</protein>
<feature type="transmembrane region" description="Helical" evidence="6">
    <location>
        <begin position="416"/>
        <end position="434"/>
    </location>
</feature>
<dbReference type="InterPro" id="IPR050189">
    <property type="entry name" value="MFS_Efflux_Transporters"/>
</dbReference>
<feature type="transmembrane region" description="Helical" evidence="6">
    <location>
        <begin position="156"/>
        <end position="178"/>
    </location>
</feature>
<dbReference type="GO" id="GO:0022857">
    <property type="term" value="F:transmembrane transporter activity"/>
    <property type="evidence" value="ECO:0007669"/>
    <property type="project" value="InterPro"/>
</dbReference>
<dbReference type="InterPro" id="IPR011701">
    <property type="entry name" value="MFS"/>
</dbReference>
<comment type="subcellular location">
    <subcellularLocation>
        <location evidence="1">Cell membrane</location>
        <topology evidence="1">Multi-pass membrane protein</topology>
    </subcellularLocation>
</comment>
<feature type="transmembrane region" description="Helical" evidence="6">
    <location>
        <begin position="30"/>
        <end position="52"/>
    </location>
</feature>
<feature type="transmembrane region" description="Helical" evidence="6">
    <location>
        <begin position="64"/>
        <end position="85"/>
    </location>
</feature>
<dbReference type="Gene3D" id="1.20.1250.20">
    <property type="entry name" value="MFS general substrate transporter like domains"/>
    <property type="match status" value="2"/>
</dbReference>
<feature type="transmembrane region" description="Helical" evidence="6">
    <location>
        <begin position="345"/>
        <end position="368"/>
    </location>
</feature>
<evidence type="ECO:0000256" key="1">
    <source>
        <dbReference type="ARBA" id="ARBA00004651"/>
    </source>
</evidence>
<proteinExistence type="predicted"/>
<dbReference type="Proteomes" id="UP000076088">
    <property type="component" value="Plasmid unnamed1"/>
</dbReference>
<evidence type="ECO:0000259" key="7">
    <source>
        <dbReference type="PROSITE" id="PS50850"/>
    </source>
</evidence>
<name>A0AAC9FHP5_SPHMC</name>
<feature type="transmembrane region" description="Helical" evidence="6">
    <location>
        <begin position="122"/>
        <end position="144"/>
    </location>
</feature>
<reference evidence="8 9" key="2">
    <citation type="journal article" date="2016" name="Genome Announc.">
        <title>Complete Genome Sequence of Sphingopyxis macrogoltabida Strain 203N (NBRC 111659), a Polyethylene Glycol Degrader.</title>
        <authorList>
            <person name="Ohtsubo Y."/>
            <person name="Nonoyama S."/>
            <person name="Nagata Y."/>
            <person name="Numata M."/>
            <person name="Tsuchikane K."/>
            <person name="Hosoyama A."/>
            <person name="Yamazoe A."/>
            <person name="Tsuda M."/>
            <person name="Fujita N."/>
            <person name="Kawai F."/>
        </authorList>
    </citation>
    <scope>NUCLEOTIDE SEQUENCE [LARGE SCALE GENOMIC DNA]</scope>
    <source>
        <strain evidence="8 9">203N</strain>
    </source>
</reference>
<feature type="transmembrane region" description="Helical" evidence="6">
    <location>
        <begin position="284"/>
        <end position="307"/>
    </location>
</feature>
<dbReference type="InterPro" id="IPR020846">
    <property type="entry name" value="MFS_dom"/>
</dbReference>
<evidence type="ECO:0000313" key="9">
    <source>
        <dbReference type="Proteomes" id="UP000076088"/>
    </source>
</evidence>
<feature type="domain" description="Major facilitator superfamily (MFS) profile" evidence="7">
    <location>
        <begin position="30"/>
        <end position="430"/>
    </location>
</feature>
<evidence type="ECO:0000256" key="6">
    <source>
        <dbReference type="SAM" id="Phobius"/>
    </source>
</evidence>